<dbReference type="PANTHER" id="PTHR42894:SF1">
    <property type="entry name" value="N-(5'-PHOSPHORIBOSYL)ANTHRANILATE ISOMERASE"/>
    <property type="match status" value="1"/>
</dbReference>
<evidence type="ECO:0000313" key="12">
    <source>
        <dbReference type="Proteomes" id="UP000642144"/>
    </source>
</evidence>
<comment type="similarity">
    <text evidence="9">Belongs to the TrpF family.</text>
</comment>
<dbReference type="RefSeq" id="WP_161053502.1">
    <property type="nucleotide sequence ID" value="NZ_WWCT01000002.1"/>
</dbReference>
<proteinExistence type="inferred from homology"/>
<dbReference type="CDD" id="cd00405">
    <property type="entry name" value="PRAI"/>
    <property type="match status" value="1"/>
</dbReference>
<reference evidence="11 12" key="1">
    <citation type="submission" date="2019-12" db="EMBL/GenBank/DDBJ databases">
        <title>Novel species isolated from a subtropical stream in China.</title>
        <authorList>
            <person name="Lu H."/>
        </authorList>
    </citation>
    <scope>NUCLEOTIDE SEQUENCE [LARGE SCALE GENOMIC DNA]</scope>
    <source>
        <strain evidence="11 12">CY42W</strain>
    </source>
</reference>
<dbReference type="EMBL" id="WWCT01000002">
    <property type="protein sequence ID" value="MYN25362.1"/>
    <property type="molecule type" value="Genomic_DNA"/>
</dbReference>
<dbReference type="InterPro" id="IPR044643">
    <property type="entry name" value="TrpF_fam"/>
</dbReference>
<evidence type="ECO:0000256" key="7">
    <source>
        <dbReference type="ARBA" id="ARBA00023141"/>
    </source>
</evidence>
<dbReference type="SUPFAM" id="SSF51366">
    <property type="entry name" value="Ribulose-phoshate binding barrel"/>
    <property type="match status" value="1"/>
</dbReference>
<evidence type="ECO:0000313" key="11">
    <source>
        <dbReference type="EMBL" id="MYN25362.1"/>
    </source>
</evidence>
<dbReference type="Pfam" id="PF00697">
    <property type="entry name" value="PRAI"/>
    <property type="match status" value="1"/>
</dbReference>
<evidence type="ECO:0000256" key="5">
    <source>
        <dbReference type="ARBA" id="ARBA00022605"/>
    </source>
</evidence>
<dbReference type="EC" id="5.3.1.24" evidence="3 9"/>
<evidence type="ECO:0000256" key="3">
    <source>
        <dbReference type="ARBA" id="ARBA00012572"/>
    </source>
</evidence>
<organism evidence="11 12">
    <name type="scientific">Duganella levis</name>
    <dbReference type="NCBI Taxonomy" id="2692169"/>
    <lineage>
        <taxon>Bacteria</taxon>
        <taxon>Pseudomonadati</taxon>
        <taxon>Pseudomonadota</taxon>
        <taxon>Betaproteobacteria</taxon>
        <taxon>Burkholderiales</taxon>
        <taxon>Oxalobacteraceae</taxon>
        <taxon>Telluria group</taxon>
        <taxon>Duganella</taxon>
    </lineage>
</organism>
<dbReference type="GO" id="GO:0004640">
    <property type="term" value="F:phosphoribosylanthranilate isomerase activity"/>
    <property type="evidence" value="ECO:0007669"/>
    <property type="project" value="UniProtKB-EC"/>
</dbReference>
<dbReference type="Proteomes" id="UP000642144">
    <property type="component" value="Unassembled WGS sequence"/>
</dbReference>
<evidence type="ECO:0000256" key="9">
    <source>
        <dbReference type="HAMAP-Rule" id="MF_00135"/>
    </source>
</evidence>
<protein>
    <recommendedName>
        <fullName evidence="4 9">N-(5'-phosphoribosyl)anthranilate isomerase</fullName>
        <shortName evidence="9">PRAI</shortName>
        <ecNumber evidence="3 9">5.3.1.24</ecNumber>
    </recommendedName>
</protein>
<name>A0ABW9VUT8_9BURK</name>
<keyword evidence="7 9" id="KW-0057">Aromatic amino acid biosynthesis</keyword>
<comment type="catalytic activity">
    <reaction evidence="1 9">
        <text>N-(5-phospho-beta-D-ribosyl)anthranilate = 1-(2-carboxyphenylamino)-1-deoxy-D-ribulose 5-phosphate</text>
        <dbReference type="Rhea" id="RHEA:21540"/>
        <dbReference type="ChEBI" id="CHEBI:18277"/>
        <dbReference type="ChEBI" id="CHEBI:58613"/>
        <dbReference type="EC" id="5.3.1.24"/>
    </reaction>
</comment>
<evidence type="ECO:0000259" key="10">
    <source>
        <dbReference type="Pfam" id="PF00697"/>
    </source>
</evidence>
<comment type="caution">
    <text evidence="11">The sequence shown here is derived from an EMBL/GenBank/DDBJ whole genome shotgun (WGS) entry which is preliminary data.</text>
</comment>
<dbReference type="InterPro" id="IPR011060">
    <property type="entry name" value="RibuloseP-bd_barrel"/>
</dbReference>
<sequence>MSMRTRIKICGLTREEDVQAVVAAGADAIGFVFYPKSPRYVTPERAAELIRSVPPFITSVGLFVNATPDEVAATVRVAPLSLIQLHGDETVDQAAAIAAAAGRQYMKVFRVKPDTAPDELLEYEQANRAASPLFTSLLLDTYVDAYGGAGKGFDWSLIPKDLAPRVVLSGGLSVHNATDAVAGVRPYAVDISSGVEAAKGIKDARKIADFVAAVRAGDAILESQAHHESPSEAAVPR</sequence>
<dbReference type="PANTHER" id="PTHR42894">
    <property type="entry name" value="N-(5'-PHOSPHORIBOSYL)ANTHRANILATE ISOMERASE"/>
    <property type="match status" value="1"/>
</dbReference>
<evidence type="ECO:0000256" key="8">
    <source>
        <dbReference type="ARBA" id="ARBA00023235"/>
    </source>
</evidence>
<keyword evidence="8 9" id="KW-0413">Isomerase</keyword>
<feature type="domain" description="N-(5'phosphoribosyl) anthranilate isomerase (PRAI)" evidence="10">
    <location>
        <begin position="7"/>
        <end position="212"/>
    </location>
</feature>
<keyword evidence="12" id="KW-1185">Reference proteome</keyword>
<gene>
    <name evidence="9" type="primary">trpF</name>
    <name evidence="11" type="ORF">GTP69_02970</name>
</gene>
<keyword evidence="5 9" id="KW-0028">Amino-acid biosynthesis</keyword>
<dbReference type="HAMAP" id="MF_00135">
    <property type="entry name" value="PRAI"/>
    <property type="match status" value="1"/>
</dbReference>
<evidence type="ECO:0000256" key="6">
    <source>
        <dbReference type="ARBA" id="ARBA00022822"/>
    </source>
</evidence>
<accession>A0ABW9VUT8</accession>
<dbReference type="NCBIfam" id="NF002299">
    <property type="entry name" value="PRK01222.1-6"/>
    <property type="match status" value="1"/>
</dbReference>
<dbReference type="InterPro" id="IPR001240">
    <property type="entry name" value="PRAI_dom"/>
</dbReference>
<evidence type="ECO:0000256" key="2">
    <source>
        <dbReference type="ARBA" id="ARBA00004664"/>
    </source>
</evidence>
<keyword evidence="6 9" id="KW-0822">Tryptophan biosynthesis</keyword>
<dbReference type="Gene3D" id="3.20.20.70">
    <property type="entry name" value="Aldolase class I"/>
    <property type="match status" value="1"/>
</dbReference>
<dbReference type="InterPro" id="IPR013785">
    <property type="entry name" value="Aldolase_TIM"/>
</dbReference>
<evidence type="ECO:0000256" key="1">
    <source>
        <dbReference type="ARBA" id="ARBA00001164"/>
    </source>
</evidence>
<evidence type="ECO:0000256" key="4">
    <source>
        <dbReference type="ARBA" id="ARBA00022272"/>
    </source>
</evidence>
<dbReference type="NCBIfam" id="NF002298">
    <property type="entry name" value="PRK01222.1-4"/>
    <property type="match status" value="1"/>
</dbReference>
<comment type="pathway">
    <text evidence="2 9">Amino-acid biosynthesis; L-tryptophan biosynthesis; L-tryptophan from chorismate: step 3/5.</text>
</comment>